<dbReference type="GO" id="GO:0003677">
    <property type="term" value="F:DNA binding"/>
    <property type="evidence" value="ECO:0007669"/>
    <property type="project" value="UniProtKB-UniRule"/>
</dbReference>
<dbReference type="GeneID" id="111584674"/>
<reference evidence="4" key="2">
    <citation type="submission" date="2025-08" db="UniProtKB">
        <authorList>
            <consortium name="Ensembl"/>
        </authorList>
    </citation>
    <scope>IDENTIFICATION</scope>
</reference>
<dbReference type="InterPro" id="IPR052856">
    <property type="entry name" value="SOX30_TF"/>
</dbReference>
<dbReference type="PROSITE" id="PS50118">
    <property type="entry name" value="HMG_BOX_2"/>
    <property type="match status" value="1"/>
</dbReference>
<feature type="region of interest" description="Disordered" evidence="2">
    <location>
        <begin position="351"/>
        <end position="384"/>
    </location>
</feature>
<dbReference type="GO" id="GO:0005634">
    <property type="term" value="C:nucleus"/>
    <property type="evidence" value="ECO:0007669"/>
    <property type="project" value="UniProtKB-UniRule"/>
</dbReference>
<dbReference type="Gene3D" id="1.10.30.10">
    <property type="entry name" value="High mobility group box domain"/>
    <property type="match status" value="1"/>
</dbReference>
<dbReference type="Proteomes" id="UP001501940">
    <property type="component" value="Chromosome 14"/>
</dbReference>
<dbReference type="InterPro" id="IPR036910">
    <property type="entry name" value="HMG_box_dom_sf"/>
</dbReference>
<evidence type="ECO:0000313" key="5">
    <source>
        <dbReference type="Proteomes" id="UP001501940"/>
    </source>
</evidence>
<dbReference type="AlphaFoldDB" id="A0A3Q1BMH5"/>
<feature type="compositionally biased region" description="Basic and acidic residues" evidence="2">
    <location>
        <begin position="1"/>
        <end position="18"/>
    </location>
</feature>
<dbReference type="SMART" id="SM00398">
    <property type="entry name" value="HMG"/>
    <property type="match status" value="1"/>
</dbReference>
<sequence>MNRPPEKRKPATVKEKKSGPPSREPVQEEPVQEEPEGPAALPDQTGVRPRPRPVDGTERRTKTRKNKNVASVRPSQPNADIPKNLSAGESLNPDPAQLTQTSPRQGGGGPVISFTIPPTEEDLKQMESCLQDKKGHIKRPMNAFMVWAHIHRRALFQARPNAALADISAQLGSEWSKLSKQQRRPYFEVADKLRVKHQEQFPDYMYCPKKKKCKENLDSQQKAGEADGQATLQHQDSSVSSFVSQDVHLAQSKLPNLRMYQCPVVVPHAVGCCPHSSFGPYHAAGVQMHQSRLLYGYPNASIYVGEVASHHYTHLQGNAIVQVDSEAMQPEHYLCHISQEDLSGFVRPSENLEQPDVATSKVEYNGDDGDEEEEEEAVDVVGLL</sequence>
<dbReference type="RefSeq" id="XP_023149640.2">
    <property type="nucleotide sequence ID" value="XM_023293872.3"/>
</dbReference>
<reference evidence="4" key="3">
    <citation type="submission" date="2025-09" db="UniProtKB">
        <authorList>
            <consortium name="Ensembl"/>
        </authorList>
    </citation>
    <scope>IDENTIFICATION</scope>
</reference>
<evidence type="ECO:0000256" key="2">
    <source>
        <dbReference type="SAM" id="MobiDB-lite"/>
    </source>
</evidence>
<accession>A0A3Q1BMH5</accession>
<dbReference type="InterPro" id="IPR009071">
    <property type="entry name" value="HMG_box_dom"/>
</dbReference>
<dbReference type="SUPFAM" id="SSF47095">
    <property type="entry name" value="HMG-box"/>
    <property type="match status" value="1"/>
</dbReference>
<reference evidence="4 5" key="1">
    <citation type="submission" date="2022-01" db="EMBL/GenBank/DDBJ databases">
        <title>A chromosome-scale genome assembly of the false clownfish, Amphiprion ocellaris.</title>
        <authorList>
            <person name="Ryu T."/>
        </authorList>
    </citation>
    <scope>NUCLEOTIDE SEQUENCE [LARGE SCALE GENOMIC DNA]</scope>
</reference>
<dbReference type="Pfam" id="PF00505">
    <property type="entry name" value="HMG_box"/>
    <property type="match status" value="1"/>
</dbReference>
<keyword evidence="1" id="KW-0238">DNA-binding</keyword>
<keyword evidence="1" id="KW-0539">Nucleus</keyword>
<evidence type="ECO:0000259" key="3">
    <source>
        <dbReference type="PROSITE" id="PS50118"/>
    </source>
</evidence>
<evidence type="ECO:0000313" key="4">
    <source>
        <dbReference type="Ensembl" id="ENSAOCP00000015767.2"/>
    </source>
</evidence>
<dbReference type="KEGG" id="aoce:111584674"/>
<dbReference type="Ensembl" id="ENSAOCT00000024519.2">
    <property type="protein sequence ID" value="ENSAOCP00000015767.2"/>
    <property type="gene ID" value="ENSAOCG00000020566.2"/>
</dbReference>
<organism evidence="4 5">
    <name type="scientific">Amphiprion ocellaris</name>
    <name type="common">Clown anemonefish</name>
    <dbReference type="NCBI Taxonomy" id="80972"/>
    <lineage>
        <taxon>Eukaryota</taxon>
        <taxon>Metazoa</taxon>
        <taxon>Chordata</taxon>
        <taxon>Craniata</taxon>
        <taxon>Vertebrata</taxon>
        <taxon>Euteleostomi</taxon>
        <taxon>Actinopterygii</taxon>
        <taxon>Neopterygii</taxon>
        <taxon>Teleostei</taxon>
        <taxon>Neoteleostei</taxon>
        <taxon>Acanthomorphata</taxon>
        <taxon>Ovalentaria</taxon>
        <taxon>Pomacentridae</taxon>
        <taxon>Amphiprion</taxon>
    </lineage>
</organism>
<dbReference type="STRING" id="80972.ENSAOCP00000015767"/>
<dbReference type="PANTHER" id="PTHR47279:SF1">
    <property type="entry name" value="TRANSCRIPTION FACTOR SOX-30"/>
    <property type="match status" value="1"/>
</dbReference>
<name>A0A3Q1BMH5_AMPOC</name>
<feature type="DNA-binding region" description="HMG box" evidence="1">
    <location>
        <begin position="137"/>
        <end position="205"/>
    </location>
</feature>
<feature type="domain" description="HMG box" evidence="3">
    <location>
        <begin position="137"/>
        <end position="205"/>
    </location>
</feature>
<evidence type="ECO:0000256" key="1">
    <source>
        <dbReference type="PROSITE-ProRule" id="PRU00267"/>
    </source>
</evidence>
<dbReference type="OMA" id="KNIHSHQ"/>
<feature type="compositionally biased region" description="Acidic residues" evidence="2">
    <location>
        <begin position="365"/>
        <end position="378"/>
    </location>
</feature>
<feature type="region of interest" description="Disordered" evidence="2">
    <location>
        <begin position="1"/>
        <end position="111"/>
    </location>
</feature>
<dbReference type="GeneTree" id="ENSGT00940000161042"/>
<protein>
    <recommendedName>
        <fullName evidence="3">HMG box domain-containing protein</fullName>
    </recommendedName>
</protein>
<keyword evidence="5" id="KW-1185">Reference proteome</keyword>
<proteinExistence type="predicted"/>
<dbReference type="PANTHER" id="PTHR47279">
    <property type="entry name" value="TRANSCRIPTION FACTOR SOX-30"/>
    <property type="match status" value="1"/>
</dbReference>